<organism evidence="1 2">
    <name type="scientific">Amycolatopsis bartoniae</name>
    <dbReference type="NCBI Taxonomy" id="941986"/>
    <lineage>
        <taxon>Bacteria</taxon>
        <taxon>Bacillati</taxon>
        <taxon>Actinomycetota</taxon>
        <taxon>Actinomycetes</taxon>
        <taxon>Pseudonocardiales</taxon>
        <taxon>Pseudonocardiaceae</taxon>
        <taxon>Amycolatopsis</taxon>
    </lineage>
</organism>
<dbReference type="Proteomes" id="UP000658656">
    <property type="component" value="Unassembled WGS sequence"/>
</dbReference>
<accession>A0A8H9IZL3</accession>
<keyword evidence="2" id="KW-1185">Reference proteome</keyword>
<dbReference type="RefSeq" id="WP_229881275.1">
    <property type="nucleotide sequence ID" value="NZ_BNAV01000010.1"/>
</dbReference>
<reference evidence="1" key="1">
    <citation type="journal article" date="2014" name="Int. J. Syst. Evol. Microbiol.">
        <title>Complete genome sequence of Corynebacterium casei LMG S-19264T (=DSM 44701T), isolated from a smear-ripened cheese.</title>
        <authorList>
            <consortium name="US DOE Joint Genome Institute (JGI-PGF)"/>
            <person name="Walter F."/>
            <person name="Albersmeier A."/>
            <person name="Kalinowski J."/>
            <person name="Ruckert C."/>
        </authorList>
    </citation>
    <scope>NUCLEOTIDE SEQUENCE</scope>
    <source>
        <strain evidence="1">CGMCC 4.7679</strain>
    </source>
</reference>
<dbReference type="AlphaFoldDB" id="A0A8H9IZL3"/>
<gene>
    <name evidence="1" type="ORF">GCM10017566_56730</name>
</gene>
<proteinExistence type="predicted"/>
<dbReference type="EMBL" id="BNAV01000010">
    <property type="protein sequence ID" value="GHF75409.1"/>
    <property type="molecule type" value="Genomic_DNA"/>
</dbReference>
<comment type="caution">
    <text evidence="1">The sequence shown here is derived from an EMBL/GenBank/DDBJ whole genome shotgun (WGS) entry which is preliminary data.</text>
</comment>
<evidence type="ECO:0000313" key="2">
    <source>
        <dbReference type="Proteomes" id="UP000658656"/>
    </source>
</evidence>
<sequence>MFPGAAVAPPALDPFVVVGRVNGYEETACAATPADALELMLDWLRADERAAAVWYLREDWPGTLTLIGRPVHGVVGESRRCAHLFRIRPGAALHGSVVACCGTELLLPEIEWLRPGAGMPCECCLVLGARTLPELEGYPDDRQNR</sequence>
<protein>
    <submittedName>
        <fullName evidence="1">Uncharacterized protein</fullName>
    </submittedName>
</protein>
<evidence type="ECO:0000313" key="1">
    <source>
        <dbReference type="EMBL" id="GHF75409.1"/>
    </source>
</evidence>
<reference evidence="1" key="2">
    <citation type="submission" date="2020-09" db="EMBL/GenBank/DDBJ databases">
        <authorList>
            <person name="Sun Q."/>
            <person name="Zhou Y."/>
        </authorList>
    </citation>
    <scope>NUCLEOTIDE SEQUENCE</scope>
    <source>
        <strain evidence="1">CGMCC 4.7679</strain>
    </source>
</reference>
<name>A0A8H9IZL3_9PSEU</name>